<reference evidence="1 2" key="1">
    <citation type="submission" date="2019-04" db="EMBL/GenBank/DDBJ databases">
        <title>Genome of a novel bacterium Candidatus Jettenia ecosi reconstructed from metagenome of an anammox bioreactor.</title>
        <authorList>
            <person name="Mardanov A.V."/>
            <person name="Beletsky A.V."/>
            <person name="Ravin N.V."/>
            <person name="Botchkova E.A."/>
            <person name="Litti Y.V."/>
            <person name="Nozhevnikova A.N."/>
        </authorList>
    </citation>
    <scope>NUCLEOTIDE SEQUENCE [LARGE SCALE GENOMIC DNA]</scope>
    <source>
        <strain evidence="1">J2</strain>
    </source>
</reference>
<accession>A0A533QJY5</accession>
<dbReference type="AlphaFoldDB" id="A0A533QJY5"/>
<comment type="caution">
    <text evidence="1">The sequence shown here is derived from an EMBL/GenBank/DDBJ whole genome shotgun (WGS) entry which is preliminary data.</text>
</comment>
<gene>
    <name evidence="1" type="ORF">JETT_2872</name>
</gene>
<name>A0A533QJY5_9BACT</name>
<dbReference type="EMBL" id="SULG01000074">
    <property type="protein sequence ID" value="TLD40880.1"/>
    <property type="molecule type" value="Genomic_DNA"/>
</dbReference>
<evidence type="ECO:0000313" key="1">
    <source>
        <dbReference type="EMBL" id="TLD40880.1"/>
    </source>
</evidence>
<protein>
    <submittedName>
        <fullName evidence="1">Uncharacterized protein</fullName>
    </submittedName>
</protein>
<proteinExistence type="predicted"/>
<dbReference type="Proteomes" id="UP000319783">
    <property type="component" value="Unassembled WGS sequence"/>
</dbReference>
<sequence>MTYKVLKSFQAKTGGKLIKFKEDQSISIPEEKARGLIEAGKIRPPEATPKQFEDCFKDAVTELSKDYPQGLIDHIRQKHPERWERSIQAENRINRIWDDCKDLAAFQKAVSEWREIELGLVKLFKNK</sequence>
<organism evidence="1 2">
    <name type="scientific">Candidatus Jettenia ecosi</name>
    <dbReference type="NCBI Taxonomy" id="2494326"/>
    <lineage>
        <taxon>Bacteria</taxon>
        <taxon>Pseudomonadati</taxon>
        <taxon>Planctomycetota</taxon>
        <taxon>Candidatus Brocadiia</taxon>
        <taxon>Candidatus Brocadiales</taxon>
        <taxon>Candidatus Brocadiaceae</taxon>
        <taxon>Candidatus Jettenia</taxon>
    </lineage>
</organism>
<evidence type="ECO:0000313" key="2">
    <source>
        <dbReference type="Proteomes" id="UP000319783"/>
    </source>
</evidence>